<feature type="compositionally biased region" description="Low complexity" evidence="3">
    <location>
        <begin position="183"/>
        <end position="199"/>
    </location>
</feature>
<dbReference type="GO" id="GO:0007062">
    <property type="term" value="P:sister chromatid cohesion"/>
    <property type="evidence" value="ECO:0007669"/>
    <property type="project" value="InterPro"/>
</dbReference>
<dbReference type="AlphaFoldDB" id="A0A9W6SWT2"/>
<dbReference type="PANTHER" id="PTHR12585">
    <property type="entry name" value="SCC1 / RAD21 FAMILY MEMBER"/>
    <property type="match status" value="1"/>
</dbReference>
<dbReference type="GO" id="GO:0008278">
    <property type="term" value="C:cohesin complex"/>
    <property type="evidence" value="ECO:0007669"/>
    <property type="project" value="InterPro"/>
</dbReference>
<dbReference type="Pfam" id="PF04825">
    <property type="entry name" value="Rad21_Rec8_N"/>
    <property type="match status" value="1"/>
</dbReference>
<dbReference type="GO" id="GO:0003682">
    <property type="term" value="F:chromatin binding"/>
    <property type="evidence" value="ECO:0007669"/>
    <property type="project" value="TreeGrafter"/>
</dbReference>
<gene>
    <name evidence="5" type="ORF">Cboi02_000181600</name>
</gene>
<proteinExistence type="predicted"/>
<dbReference type="GO" id="GO:0005634">
    <property type="term" value="C:nucleus"/>
    <property type="evidence" value="ECO:0007669"/>
    <property type="project" value="UniProtKB-SubCell"/>
</dbReference>
<name>A0A9W6SWT2_CANBO</name>
<feature type="compositionally biased region" description="Basic and acidic residues" evidence="3">
    <location>
        <begin position="241"/>
        <end position="254"/>
    </location>
</feature>
<evidence type="ECO:0000256" key="1">
    <source>
        <dbReference type="ARBA" id="ARBA00004123"/>
    </source>
</evidence>
<dbReference type="PANTHER" id="PTHR12585:SF69">
    <property type="entry name" value="FI11703P"/>
    <property type="match status" value="1"/>
</dbReference>
<dbReference type="InterPro" id="IPR006910">
    <property type="entry name" value="Rad21_Rec8_N"/>
</dbReference>
<reference evidence="5" key="1">
    <citation type="submission" date="2023-04" db="EMBL/GenBank/DDBJ databases">
        <title>Candida boidinii NBRC 10035.</title>
        <authorList>
            <person name="Ichikawa N."/>
            <person name="Sato H."/>
            <person name="Tonouchi N."/>
        </authorList>
    </citation>
    <scope>NUCLEOTIDE SEQUENCE</scope>
    <source>
        <strain evidence="5">NBRC 10035</strain>
    </source>
</reference>
<dbReference type="GO" id="GO:1990414">
    <property type="term" value="P:replication-born double-strand break repair via sister chromatid exchange"/>
    <property type="evidence" value="ECO:0007669"/>
    <property type="project" value="TreeGrafter"/>
</dbReference>
<keyword evidence="6" id="KW-1185">Reference proteome</keyword>
<evidence type="ECO:0000256" key="2">
    <source>
        <dbReference type="ARBA" id="ARBA00023242"/>
    </source>
</evidence>
<evidence type="ECO:0000313" key="5">
    <source>
        <dbReference type="EMBL" id="GME68713.1"/>
    </source>
</evidence>
<feature type="region of interest" description="Disordered" evidence="3">
    <location>
        <begin position="235"/>
        <end position="254"/>
    </location>
</feature>
<accession>A0A9W6SWT2</accession>
<keyword evidence="2" id="KW-0539">Nucleus</keyword>
<protein>
    <submittedName>
        <fullName evidence="5">Unnamed protein product</fullName>
    </submittedName>
</protein>
<organism evidence="5 6">
    <name type="scientific">Candida boidinii</name>
    <name type="common">Yeast</name>
    <dbReference type="NCBI Taxonomy" id="5477"/>
    <lineage>
        <taxon>Eukaryota</taxon>
        <taxon>Fungi</taxon>
        <taxon>Dikarya</taxon>
        <taxon>Ascomycota</taxon>
        <taxon>Saccharomycotina</taxon>
        <taxon>Pichiomycetes</taxon>
        <taxon>Pichiales</taxon>
        <taxon>Pichiaceae</taxon>
        <taxon>Ogataea</taxon>
        <taxon>Ogataea/Candida clade</taxon>
    </lineage>
</organism>
<dbReference type="EMBL" id="BSXN01000473">
    <property type="protein sequence ID" value="GME68713.1"/>
    <property type="molecule type" value="Genomic_DNA"/>
</dbReference>
<dbReference type="InterPro" id="IPR039781">
    <property type="entry name" value="Rad21/Rec8-like"/>
</dbReference>
<comment type="caution">
    <text evidence="5">The sequence shown here is derived from an EMBL/GenBank/DDBJ whole genome shotgun (WGS) entry which is preliminary data.</text>
</comment>
<feature type="region of interest" description="Disordered" evidence="3">
    <location>
        <begin position="597"/>
        <end position="616"/>
    </location>
</feature>
<sequence>MAFFINDILISKEEGLGTIWMLATLGLKTSGLKMVSKKEIQQLTIPDICDTIIRIENVIPLRQSSNLLYGITLAYKHKTEYSYKEANFMKNQIFKEFNSVEYKDSSNQLLIAITEGLKHQNHHIYKEDPNFNIEVGFMNSFSFNSTVLNDFSADQNKFGQNPDHSETYVRTTKKIKDGRPSVRNNSSSMSRFPSSPRFNSMKDEISDEDKTDSEFDLFQFDEDGDIMYNNKNPIESVESVDSNKGKEESSKDLDDIINDRRNSVLGNQDFDYGNNLLHNELDINIDSLTTNNPFEKFDLNDKESEKEESLKSSPMRYNNKQNLANKSVPKLERKRKRLQFDELISLRTSTMKETRDDYINFRLQENNHLECSNQEYTLNRFLDDYLNNVSVFNKLSFLSLVDKKRFKLDQLLSKKPWSELINIGYQDKRMDIYDANPRKTRRKRSSSVSSIEYPRRELFKRRSSGGIGEAEYAIDIRDLPDQFLDGAELNITADQSVRIIDEDINVLGRGTIRVVGTDETTLVRTSSGNLVTNPMGMNNVDVEYSFNLDDPRNSRIDESFLNGISMQQDEMKLNERRRQDDYYCRDLYLALNPVKSSDNSRVSLSSSQPSSSQVLTLNSTPWGQDICYSTKREEASLNSQLLSFYSYIQGRALDKGSTYSEPSEDEKESEISGSGGKYRLRYISFHDLIKSETLADNTPKDLVVESFLKVLELATRNVIFIDEERDDNYPYELNSDTDFFISVEA</sequence>
<evidence type="ECO:0000259" key="4">
    <source>
        <dbReference type="Pfam" id="PF04825"/>
    </source>
</evidence>
<feature type="compositionally biased region" description="Low complexity" evidence="3">
    <location>
        <begin position="597"/>
        <end position="615"/>
    </location>
</feature>
<dbReference type="Proteomes" id="UP001165120">
    <property type="component" value="Unassembled WGS sequence"/>
</dbReference>
<evidence type="ECO:0000256" key="3">
    <source>
        <dbReference type="SAM" id="MobiDB-lite"/>
    </source>
</evidence>
<evidence type="ECO:0000313" key="6">
    <source>
        <dbReference type="Proteomes" id="UP001165120"/>
    </source>
</evidence>
<comment type="subcellular location">
    <subcellularLocation>
        <location evidence="1">Nucleus</location>
    </subcellularLocation>
</comment>
<feature type="region of interest" description="Disordered" evidence="3">
    <location>
        <begin position="176"/>
        <end position="212"/>
    </location>
</feature>
<feature type="domain" description="Rad21/Rec8-like protein N-terminal" evidence="4">
    <location>
        <begin position="4"/>
        <end position="101"/>
    </location>
</feature>